<proteinExistence type="predicted"/>
<organism evidence="1 2">
    <name type="scientific">Acetobacter cerevisiae</name>
    <dbReference type="NCBI Taxonomy" id="178900"/>
    <lineage>
        <taxon>Bacteria</taxon>
        <taxon>Pseudomonadati</taxon>
        <taxon>Pseudomonadota</taxon>
        <taxon>Alphaproteobacteria</taxon>
        <taxon>Acetobacterales</taxon>
        <taxon>Acetobacteraceae</taxon>
        <taxon>Acetobacter</taxon>
    </lineage>
</organism>
<reference evidence="1 2" key="1">
    <citation type="submission" date="2015-06" db="EMBL/GenBank/DDBJ databases">
        <title>Improved classification and identification of acetic acid bacteria using matrix-assisted laser desorption/ionization time-of-flight mass spectrometry; Gluconobacter nephelii and Gluconobacter uchimurae are later heterotypic synonyms of Gluconobacter japonicus and Gluconobacter oxydans, respectively.</title>
        <authorList>
            <person name="Li L."/>
            <person name="Cleenwerck I."/>
            <person name="De Vuyst L."/>
            <person name="Vandamme P."/>
        </authorList>
    </citation>
    <scope>NUCLEOTIDE SEQUENCE [LARGE SCALE GENOMIC DNA]</scope>
    <source>
        <strain evidence="1 2">LMG 1625</strain>
    </source>
</reference>
<evidence type="ECO:0008006" key="3">
    <source>
        <dbReference type="Google" id="ProtNLM"/>
    </source>
</evidence>
<gene>
    <name evidence="1" type="ORF">AD928_09030</name>
</gene>
<evidence type="ECO:0000313" key="1">
    <source>
        <dbReference type="EMBL" id="KXU93308.1"/>
    </source>
</evidence>
<dbReference type="EMBL" id="LHZA01000148">
    <property type="protein sequence ID" value="KXU93308.1"/>
    <property type="molecule type" value="Genomic_DNA"/>
</dbReference>
<dbReference type="AlphaFoldDB" id="A0A149Q7J2"/>
<sequence length="143" mass="16272">MIYTAPPIPGASCNDIGAINRVITHPEIYGDTGRIADVQDRLVIALPGIVVGFRQVQTRVHECHQAVVPERRGREAISIMRQIRDWWWDTQPSDLMIAPIPDSARQARFTMHALGFSRWKKFDSPCADGVTRPHVIYKMERPQ</sequence>
<dbReference type="Proteomes" id="UP000075473">
    <property type="component" value="Unassembled WGS sequence"/>
</dbReference>
<protein>
    <recommendedName>
        <fullName evidence="3">N-acetyltransferase domain-containing protein</fullName>
    </recommendedName>
</protein>
<evidence type="ECO:0000313" key="2">
    <source>
        <dbReference type="Proteomes" id="UP000075473"/>
    </source>
</evidence>
<dbReference type="PATRIC" id="fig|178900.5.peg.2292"/>
<name>A0A149Q7J2_9PROT</name>
<comment type="caution">
    <text evidence="1">The sequence shown here is derived from an EMBL/GenBank/DDBJ whole genome shotgun (WGS) entry which is preliminary data.</text>
</comment>
<accession>A0A149Q7J2</accession>